<dbReference type="AlphaFoldDB" id="A0A1H6QA62"/>
<evidence type="ECO:0000313" key="10">
    <source>
        <dbReference type="EMBL" id="SEI70587.1"/>
    </source>
</evidence>
<evidence type="ECO:0000256" key="3">
    <source>
        <dbReference type="ARBA" id="ARBA00006759"/>
    </source>
</evidence>
<feature type="domain" description="Metallo-beta-lactamase" evidence="8">
    <location>
        <begin position="23"/>
        <end position="181"/>
    </location>
</feature>
<accession>A0A1H6QA62</accession>
<evidence type="ECO:0000256" key="4">
    <source>
        <dbReference type="ARBA" id="ARBA00022723"/>
    </source>
</evidence>
<organism evidence="9 11">
    <name type="scientific">Azotobacter beijerinckii</name>
    <dbReference type="NCBI Taxonomy" id="170623"/>
    <lineage>
        <taxon>Bacteria</taxon>
        <taxon>Pseudomonadati</taxon>
        <taxon>Pseudomonadota</taxon>
        <taxon>Gammaproteobacteria</taxon>
        <taxon>Pseudomonadales</taxon>
        <taxon>Pseudomonadaceae</taxon>
        <taxon>Azotobacter</taxon>
    </lineage>
</organism>
<feature type="binding site" evidence="7">
    <location>
        <position position="69"/>
    </location>
    <ligand>
        <name>Zn(2+)</name>
        <dbReference type="ChEBI" id="CHEBI:29105"/>
        <label>1</label>
    </ligand>
</feature>
<evidence type="ECO:0000256" key="5">
    <source>
        <dbReference type="ARBA" id="ARBA00022801"/>
    </source>
</evidence>
<dbReference type="PANTHER" id="PTHR43705:SF1">
    <property type="entry name" value="HYDROXYACYLGLUTATHIONE HYDROLASE GLOB"/>
    <property type="match status" value="1"/>
</dbReference>
<dbReference type="PIRSF" id="PIRSF005457">
    <property type="entry name" value="Glx"/>
    <property type="match status" value="1"/>
</dbReference>
<feature type="binding site" evidence="7">
    <location>
        <position position="123"/>
    </location>
    <ligand>
        <name>Zn(2+)</name>
        <dbReference type="ChEBI" id="CHEBI:29105"/>
        <label>1</label>
    </ligand>
</feature>
<dbReference type="STRING" id="170623.SAMN04244579_00287"/>
<evidence type="ECO:0000256" key="2">
    <source>
        <dbReference type="ARBA" id="ARBA00004963"/>
    </source>
</evidence>
<evidence type="ECO:0000313" key="11">
    <source>
        <dbReference type="Proteomes" id="UP000199005"/>
    </source>
</evidence>
<dbReference type="NCBIfam" id="TIGR03413">
    <property type="entry name" value="GSH_gloB"/>
    <property type="match status" value="1"/>
</dbReference>
<dbReference type="InterPro" id="IPR001018">
    <property type="entry name" value="Beta-lactamase_class-B_CS"/>
</dbReference>
<dbReference type="CDD" id="cd07723">
    <property type="entry name" value="hydroxyacylglutathione_hydrolase_MBL-fold"/>
    <property type="match status" value="1"/>
</dbReference>
<dbReference type="Pfam" id="PF00753">
    <property type="entry name" value="Lactamase_B"/>
    <property type="match status" value="1"/>
</dbReference>
<comment type="subunit">
    <text evidence="7">Monomer.</text>
</comment>
<name>A0A1H6QA62_9GAMM</name>
<protein>
    <recommendedName>
        <fullName evidence="7">Hydroxyacylglutathione hydrolase</fullName>
        <ecNumber evidence="7">3.1.2.6</ecNumber>
    </recommendedName>
    <alternativeName>
        <fullName evidence="7">Glyoxalase II</fullName>
        <shortName evidence="7">Glx II</shortName>
    </alternativeName>
</protein>
<dbReference type="GO" id="GO:0008270">
    <property type="term" value="F:zinc ion binding"/>
    <property type="evidence" value="ECO:0007669"/>
    <property type="project" value="InterPro"/>
</dbReference>
<dbReference type="InterPro" id="IPR032282">
    <property type="entry name" value="HAGH_C"/>
</dbReference>
<dbReference type="InterPro" id="IPR035680">
    <property type="entry name" value="Clx_II_MBL"/>
</dbReference>
<keyword evidence="6 7" id="KW-0862">Zinc</keyword>
<dbReference type="EMBL" id="FNYO01000002">
    <property type="protein sequence ID" value="SEI40668.1"/>
    <property type="molecule type" value="Genomic_DNA"/>
</dbReference>
<dbReference type="GO" id="GO:0008800">
    <property type="term" value="F:beta-lactamase activity"/>
    <property type="evidence" value="ECO:0007669"/>
    <property type="project" value="InterPro"/>
</dbReference>
<dbReference type="EC" id="3.1.2.6" evidence="7"/>
<feature type="binding site" evidence="7">
    <location>
        <position position="67"/>
    </location>
    <ligand>
        <name>Zn(2+)</name>
        <dbReference type="ChEBI" id="CHEBI:29105"/>
        <label>1</label>
    </ligand>
</feature>
<keyword evidence="4 7" id="KW-0479">Metal-binding</keyword>
<dbReference type="InterPro" id="IPR017782">
    <property type="entry name" value="Hydroxyacylglutathione_Hdrlase"/>
</dbReference>
<evidence type="ECO:0000256" key="1">
    <source>
        <dbReference type="ARBA" id="ARBA00001623"/>
    </source>
</evidence>
<dbReference type="Gene3D" id="3.60.15.10">
    <property type="entry name" value="Ribonuclease Z/Hydroxyacylglutathione hydrolase-like"/>
    <property type="match status" value="1"/>
</dbReference>
<dbReference type="PROSITE" id="PS00743">
    <property type="entry name" value="BETA_LACTAMASE_B_1"/>
    <property type="match status" value="1"/>
</dbReference>
<comment type="cofactor">
    <cofactor evidence="7">
        <name>Zn(2+)</name>
        <dbReference type="ChEBI" id="CHEBI:29105"/>
    </cofactor>
    <text evidence="7">Binds 2 Zn(2+) ions per subunit.</text>
</comment>
<dbReference type="Proteomes" id="UP000199250">
    <property type="component" value="Unassembled WGS sequence"/>
</dbReference>
<evidence type="ECO:0000313" key="12">
    <source>
        <dbReference type="Proteomes" id="UP000199250"/>
    </source>
</evidence>
<evidence type="ECO:0000259" key="8">
    <source>
        <dbReference type="SMART" id="SM00849"/>
    </source>
</evidence>
<feature type="binding site" evidence="7">
    <location>
        <position position="143"/>
    </location>
    <ligand>
        <name>Zn(2+)</name>
        <dbReference type="ChEBI" id="CHEBI:29105"/>
        <label>2</label>
    </ligand>
</feature>
<dbReference type="EMBL" id="FNYQ01000017">
    <property type="protein sequence ID" value="SEI70587.1"/>
    <property type="molecule type" value="Genomic_DNA"/>
</dbReference>
<dbReference type="GO" id="GO:0019243">
    <property type="term" value="P:methylglyoxal catabolic process to D-lactate via S-lactoyl-glutathione"/>
    <property type="evidence" value="ECO:0007669"/>
    <property type="project" value="UniProtKB-UniRule"/>
</dbReference>
<reference evidence="11 12" key="1">
    <citation type="submission" date="2016-10" db="EMBL/GenBank/DDBJ databases">
        <authorList>
            <person name="de Groot N.N."/>
        </authorList>
    </citation>
    <scope>NUCLEOTIDE SEQUENCE [LARGE SCALE GENOMIC DNA]</scope>
    <source>
        <strain evidence="9 11">DSM 1041</strain>
        <strain evidence="10 12">DSM 373</strain>
    </source>
</reference>
<dbReference type="GO" id="GO:0017001">
    <property type="term" value="P:antibiotic catabolic process"/>
    <property type="evidence" value="ECO:0007669"/>
    <property type="project" value="InterPro"/>
</dbReference>
<feature type="binding site" evidence="7">
    <location>
        <position position="72"/>
    </location>
    <ligand>
        <name>Zn(2+)</name>
        <dbReference type="ChEBI" id="CHEBI:29105"/>
        <label>2</label>
    </ligand>
</feature>
<dbReference type="InterPro" id="IPR050110">
    <property type="entry name" value="Glyoxalase_II_hydrolase"/>
</dbReference>
<keyword evidence="5 7" id="KW-0378">Hydrolase</keyword>
<comment type="similarity">
    <text evidence="3 7">Belongs to the metallo-beta-lactamase superfamily. Glyoxalase II family.</text>
</comment>
<evidence type="ECO:0000256" key="6">
    <source>
        <dbReference type="ARBA" id="ARBA00022833"/>
    </source>
</evidence>
<dbReference type="HAMAP" id="MF_01374">
    <property type="entry name" value="Glyoxalase_2"/>
    <property type="match status" value="1"/>
</dbReference>
<feature type="binding site" evidence="7">
    <location>
        <position position="143"/>
    </location>
    <ligand>
        <name>Zn(2+)</name>
        <dbReference type="ChEBI" id="CHEBI:29105"/>
        <label>1</label>
    </ligand>
</feature>
<dbReference type="InterPro" id="IPR001279">
    <property type="entry name" value="Metallo-B-lactamas"/>
</dbReference>
<evidence type="ECO:0000313" key="9">
    <source>
        <dbReference type="EMBL" id="SEI40668.1"/>
    </source>
</evidence>
<dbReference type="Pfam" id="PF16123">
    <property type="entry name" value="HAGH_C"/>
    <property type="match status" value="1"/>
</dbReference>
<dbReference type="PANTHER" id="PTHR43705">
    <property type="entry name" value="HYDROXYACYLGLUTATHIONE HYDROLASE"/>
    <property type="match status" value="1"/>
</dbReference>
<dbReference type="SMART" id="SM00849">
    <property type="entry name" value="Lactamase_B"/>
    <property type="match status" value="1"/>
</dbReference>
<sequence length="269" mass="30243">MRQRRLSREHSMVRIDALPAFQDNYIWLLQNPATRQIAVVDPGDAAPVLAWLEANPGWRLADILITHHHADHIGGVETLRQATGARVLGPDDERIPARDLTLHDGEEVDVLGCIFRILEVPGHTHSHIAYFHDAAQPWLFCGDTLFAAGCGRLFEGTPSHMHRSLRRLAELPEATLVYCTHEYTQSNLRFAQAVEPDNPAIARRLAEVSAWRAEGRSSLPSNLALERETNPFLRTGETSVKETVTRRSGRAELAPDQIFAELRAWKDNF</sequence>
<dbReference type="UniPathway" id="UPA00619">
    <property type="reaction ID" value="UER00676"/>
</dbReference>
<dbReference type="GO" id="GO:0004416">
    <property type="term" value="F:hydroxyacylglutathione hydrolase activity"/>
    <property type="evidence" value="ECO:0007669"/>
    <property type="project" value="UniProtKB-UniRule"/>
</dbReference>
<dbReference type="InterPro" id="IPR036866">
    <property type="entry name" value="RibonucZ/Hydroxyglut_hydro"/>
</dbReference>
<proteinExistence type="inferred from homology"/>
<comment type="pathway">
    <text evidence="2 7">Secondary metabolite metabolism; methylglyoxal degradation; (R)-lactate from methylglyoxal: step 2/2.</text>
</comment>
<evidence type="ECO:0000256" key="7">
    <source>
        <dbReference type="HAMAP-Rule" id="MF_01374"/>
    </source>
</evidence>
<dbReference type="Proteomes" id="UP000199005">
    <property type="component" value="Unassembled WGS sequence"/>
</dbReference>
<gene>
    <name evidence="7" type="primary">gloB</name>
    <name evidence="10" type="ORF">SAMN04244572_01392</name>
    <name evidence="9" type="ORF">SAMN04244579_00287</name>
</gene>
<comment type="function">
    <text evidence="7">Thiolesterase that catalyzes the hydrolysis of S-D-lactoyl-glutathione to form glutathione and D-lactic acid.</text>
</comment>
<dbReference type="SUPFAM" id="SSF56281">
    <property type="entry name" value="Metallo-hydrolase/oxidoreductase"/>
    <property type="match status" value="1"/>
</dbReference>
<feature type="binding site" evidence="7">
    <location>
        <position position="71"/>
    </location>
    <ligand>
        <name>Zn(2+)</name>
        <dbReference type="ChEBI" id="CHEBI:29105"/>
        <label>2</label>
    </ligand>
</feature>
<comment type="catalytic activity">
    <reaction evidence="1 7">
        <text>an S-(2-hydroxyacyl)glutathione + H2O = a 2-hydroxy carboxylate + glutathione + H(+)</text>
        <dbReference type="Rhea" id="RHEA:21864"/>
        <dbReference type="ChEBI" id="CHEBI:15377"/>
        <dbReference type="ChEBI" id="CHEBI:15378"/>
        <dbReference type="ChEBI" id="CHEBI:57925"/>
        <dbReference type="ChEBI" id="CHEBI:58896"/>
        <dbReference type="ChEBI" id="CHEBI:71261"/>
        <dbReference type="EC" id="3.1.2.6"/>
    </reaction>
</comment>
<feature type="binding site" evidence="7">
    <location>
        <position position="181"/>
    </location>
    <ligand>
        <name>Zn(2+)</name>
        <dbReference type="ChEBI" id="CHEBI:29105"/>
        <label>2</label>
    </ligand>
</feature>